<keyword evidence="1" id="KW-0812">Transmembrane</keyword>
<dbReference type="GO" id="GO:0005886">
    <property type="term" value="C:plasma membrane"/>
    <property type="evidence" value="ECO:0007669"/>
    <property type="project" value="TreeGrafter"/>
</dbReference>
<feature type="transmembrane region" description="Helical" evidence="1">
    <location>
        <begin position="83"/>
        <end position="107"/>
    </location>
</feature>
<dbReference type="KEGG" id="rsq:Rsph17025_3676"/>
<geneLocation type="plasmid" evidence="2">
    <name>pRSPA01</name>
</geneLocation>
<organism evidence="2">
    <name type="scientific">Cereibacter sphaeroides (strain ATCC 17025 / ATH 2.4.3)</name>
    <name type="common">Rhodobacter sphaeroides</name>
    <dbReference type="NCBI Taxonomy" id="349102"/>
    <lineage>
        <taxon>Bacteria</taxon>
        <taxon>Pseudomonadati</taxon>
        <taxon>Pseudomonadota</taxon>
        <taxon>Alphaproteobacteria</taxon>
        <taxon>Rhodobacterales</taxon>
        <taxon>Paracoccaceae</taxon>
        <taxon>Cereibacter</taxon>
    </lineage>
</organism>
<dbReference type="BioCyc" id="RSPH349102:G1G8M-3784-MONOMER"/>
<keyword evidence="1" id="KW-1133">Transmembrane helix</keyword>
<keyword evidence="2" id="KW-0614">Plasmid</keyword>
<keyword evidence="1" id="KW-0472">Membrane</keyword>
<dbReference type="PANTHER" id="PTHR38598:SF1">
    <property type="entry name" value="INNER MEMBRANE PROTEIN YJCH"/>
    <property type="match status" value="1"/>
</dbReference>
<evidence type="ECO:0008006" key="3">
    <source>
        <dbReference type="Google" id="ProtNLM"/>
    </source>
</evidence>
<dbReference type="PANTHER" id="PTHR38598">
    <property type="entry name" value="INNER MEMBRANE PROTEIN YJCH"/>
    <property type="match status" value="1"/>
</dbReference>
<dbReference type="Pfam" id="PF04341">
    <property type="entry name" value="DUF485"/>
    <property type="match status" value="1"/>
</dbReference>
<dbReference type="EMBL" id="CP000662">
    <property type="protein sequence ID" value="ABP72544.1"/>
    <property type="molecule type" value="Genomic_DNA"/>
</dbReference>
<dbReference type="AlphaFoldDB" id="A4WYT0"/>
<feature type="transmembrane region" description="Helical" evidence="1">
    <location>
        <begin position="50"/>
        <end position="71"/>
    </location>
</feature>
<dbReference type="InterPro" id="IPR007436">
    <property type="entry name" value="DUF485"/>
</dbReference>
<reference evidence="2" key="1">
    <citation type="submission" date="2007-04" db="EMBL/GenBank/DDBJ databases">
        <title>Complete sequence of plasmid pRSPA01 of Rhodobacter sphaeroides ATCC 17025.</title>
        <authorList>
            <consortium name="US DOE Joint Genome Institute"/>
            <person name="Copeland A."/>
            <person name="Lucas S."/>
            <person name="Lapidus A."/>
            <person name="Barry K."/>
            <person name="Detter J.C."/>
            <person name="Glavina del Rio T."/>
            <person name="Hammon N."/>
            <person name="Israni S."/>
            <person name="Dalin E."/>
            <person name="Tice H."/>
            <person name="Pitluck S."/>
            <person name="Chertkov O."/>
            <person name="Brettin T."/>
            <person name="Bruce D."/>
            <person name="Han C."/>
            <person name="Schmutz J."/>
            <person name="Larimer F."/>
            <person name="Land M."/>
            <person name="Hauser L."/>
            <person name="Kyrpides N."/>
            <person name="Kim E."/>
            <person name="Richardson P."/>
            <person name="Mackenzie C."/>
            <person name="Choudhary M."/>
            <person name="Donohue T.J."/>
            <person name="Kaplan S."/>
        </authorList>
    </citation>
    <scope>NUCLEOTIDE SEQUENCE [LARGE SCALE GENOMIC DNA]</scope>
    <source>
        <strain evidence="2">ATCC 17025</strain>
        <plasmid evidence="2">pRSPA01</plasmid>
    </source>
</reference>
<dbReference type="HOGENOM" id="CLU_123372_2_1_5"/>
<gene>
    <name evidence="2" type="ordered locus">Rsph17025_3676</name>
</gene>
<dbReference type="InterPro" id="IPR052959">
    <property type="entry name" value="Inner_membrane_assoc"/>
</dbReference>
<proteinExistence type="predicted"/>
<protein>
    <recommendedName>
        <fullName evidence="3">DUF485 domain-containing protein</fullName>
    </recommendedName>
</protein>
<evidence type="ECO:0000313" key="2">
    <source>
        <dbReference type="EMBL" id="ABP72544.1"/>
    </source>
</evidence>
<name>A4WYT0_CERS5</name>
<evidence type="ECO:0000256" key="1">
    <source>
        <dbReference type="SAM" id="Phobius"/>
    </source>
</evidence>
<accession>A4WYT0</accession>
<sequence>MLQEQKFRFECHWQTNIARPGTEEEFMVPIHEKILADPRFTQLVARRNRFAITLSIIVLAVYACFVVVAVFRPELFAMPVFGTSAWCVGLVAGFCIQAFAFAMTGIYTSRANGQFDRLAREAIRGSAA</sequence>